<dbReference type="Gene3D" id="3.40.50.720">
    <property type="entry name" value="NAD(P)-binding Rossmann-like Domain"/>
    <property type="match status" value="1"/>
</dbReference>
<dbReference type="SUPFAM" id="SSF51735">
    <property type="entry name" value="NAD(P)-binding Rossmann-fold domains"/>
    <property type="match status" value="1"/>
</dbReference>
<dbReference type="OrthoDB" id="286404at2"/>
<dbReference type="RefSeq" id="WP_058383214.1">
    <property type="nucleotide sequence ID" value="NZ_CP013659.2"/>
</dbReference>
<evidence type="ECO:0000256" key="2">
    <source>
        <dbReference type="ARBA" id="ARBA00023002"/>
    </source>
</evidence>
<comment type="similarity">
    <text evidence="1">Belongs to the short-chain dehydrogenases/reductases (SDR) family.</text>
</comment>
<evidence type="ECO:0000256" key="1">
    <source>
        <dbReference type="ARBA" id="ARBA00006484"/>
    </source>
</evidence>
<dbReference type="InterPro" id="IPR036291">
    <property type="entry name" value="NAD(P)-bd_dom_sf"/>
</dbReference>
<dbReference type="Proteomes" id="UP000067683">
    <property type="component" value="Chromosome"/>
</dbReference>
<accession>A0A0U2XJZ9</accession>
<dbReference type="KEGG" id="prt:AUC31_15445"/>
<keyword evidence="2" id="KW-0560">Oxidoreductase</keyword>
<evidence type="ECO:0000313" key="3">
    <source>
        <dbReference type="EMBL" id="ALS76512.1"/>
    </source>
</evidence>
<dbReference type="EMBL" id="CP013659">
    <property type="protein sequence ID" value="ALS76512.1"/>
    <property type="molecule type" value="Genomic_DNA"/>
</dbReference>
<gene>
    <name evidence="3" type="ORF">AUC31_15445</name>
</gene>
<proteinExistence type="inferred from homology"/>
<dbReference type="NCBIfam" id="NF005559">
    <property type="entry name" value="PRK07231.1"/>
    <property type="match status" value="1"/>
</dbReference>
<organism evidence="3 4">
    <name type="scientific">Planococcus rifietoensis</name>
    <dbReference type="NCBI Taxonomy" id="200991"/>
    <lineage>
        <taxon>Bacteria</taxon>
        <taxon>Bacillati</taxon>
        <taxon>Bacillota</taxon>
        <taxon>Bacilli</taxon>
        <taxon>Bacillales</taxon>
        <taxon>Caryophanaceae</taxon>
        <taxon>Planococcus</taxon>
    </lineage>
</organism>
<reference evidence="3" key="1">
    <citation type="submission" date="2016-01" db="EMBL/GenBank/DDBJ databases">
        <title>Complete genome of Planococcus rifietoensis type strain M8.</title>
        <authorList>
            <person name="See-Too W.S."/>
        </authorList>
    </citation>
    <scope>NUCLEOTIDE SEQUENCE [LARGE SCALE GENOMIC DNA]</scope>
    <source>
        <strain evidence="3">M8</strain>
    </source>
</reference>
<name>A0A0U2XJZ9_9BACL</name>
<dbReference type="STRING" id="200991.AUC31_15445"/>
<dbReference type="PRINTS" id="PR00081">
    <property type="entry name" value="GDHRDH"/>
</dbReference>
<dbReference type="InterPro" id="IPR002347">
    <property type="entry name" value="SDR_fam"/>
</dbReference>
<dbReference type="PANTHER" id="PTHR24321:SF8">
    <property type="entry name" value="ESTRADIOL 17-BETA-DEHYDROGENASE 8-RELATED"/>
    <property type="match status" value="1"/>
</dbReference>
<dbReference type="PRINTS" id="PR00080">
    <property type="entry name" value="SDRFAMILY"/>
</dbReference>
<sequence>MRLENKVAIITGGGSGMGEAAVRLFAKEGAKVVATDINVEAAEKVAQAVRAAGFEAVAMKQNVADKTDWQSVISQTVETFGKIDVLVNNAGISVAKDFLDQTEEDFAKGFAINTNSVMYGMQLAIPHMIKNGGGSIVNVSSIAALTGMSGAGVYTASKGAVRSITKAAAVDYGKQNIRVNSVHPGYIVTPMSAEYMESEKFRPHFLAQIALPELGNATEVANAMLFLASDEASHITGIELPVDGGVTAK</sequence>
<dbReference type="GO" id="GO:0008206">
    <property type="term" value="P:bile acid metabolic process"/>
    <property type="evidence" value="ECO:0007669"/>
    <property type="project" value="UniProtKB-ARBA"/>
</dbReference>
<dbReference type="PROSITE" id="PS00061">
    <property type="entry name" value="ADH_SHORT"/>
    <property type="match status" value="1"/>
</dbReference>
<dbReference type="AlphaFoldDB" id="A0A0U2XJZ9"/>
<dbReference type="InterPro" id="IPR020904">
    <property type="entry name" value="Sc_DH/Rdtase_CS"/>
</dbReference>
<dbReference type="PANTHER" id="PTHR24321">
    <property type="entry name" value="DEHYDROGENASES, SHORT CHAIN"/>
    <property type="match status" value="1"/>
</dbReference>
<keyword evidence="4" id="KW-1185">Reference proteome</keyword>
<protein>
    <submittedName>
        <fullName evidence="3">Short-chain dehydrogenase</fullName>
    </submittedName>
</protein>
<dbReference type="Pfam" id="PF13561">
    <property type="entry name" value="adh_short_C2"/>
    <property type="match status" value="1"/>
</dbReference>
<dbReference type="FunFam" id="3.40.50.720:FF:000084">
    <property type="entry name" value="Short-chain dehydrogenase reductase"/>
    <property type="match status" value="1"/>
</dbReference>
<evidence type="ECO:0000313" key="4">
    <source>
        <dbReference type="Proteomes" id="UP000067683"/>
    </source>
</evidence>
<dbReference type="GO" id="GO:0016491">
    <property type="term" value="F:oxidoreductase activity"/>
    <property type="evidence" value="ECO:0007669"/>
    <property type="project" value="UniProtKB-KW"/>
</dbReference>